<comment type="similarity">
    <text evidence="4">In the C-terminal section; belongs to the protein kinase superfamily. Ser/Thr protein kinase family.</text>
</comment>
<dbReference type="GO" id="GO:0030246">
    <property type="term" value="F:carbohydrate binding"/>
    <property type="evidence" value="ECO:0007669"/>
    <property type="project" value="UniProtKB-KW"/>
</dbReference>
<comment type="similarity">
    <text evidence="3">In the N-terminal section; belongs to the leguminous lectin family.</text>
</comment>
<evidence type="ECO:0000256" key="11">
    <source>
        <dbReference type="ARBA" id="ARBA00022741"/>
    </source>
</evidence>
<keyword evidence="10" id="KW-0430">Lectin</keyword>
<keyword evidence="16" id="KW-1015">Disulfide bond</keyword>
<comment type="similarity">
    <text evidence="20">Belongs to the early nodulin-like (ENODL) family.</text>
</comment>
<evidence type="ECO:0000256" key="9">
    <source>
        <dbReference type="ARBA" id="ARBA00022729"/>
    </source>
</evidence>
<dbReference type="EMBL" id="BPVZ01000183">
    <property type="protein sequence ID" value="GKV44586.1"/>
    <property type="molecule type" value="Genomic_DNA"/>
</dbReference>
<evidence type="ECO:0000256" key="20">
    <source>
        <dbReference type="ARBA" id="ARBA00035011"/>
    </source>
</evidence>
<reference evidence="26 27" key="1">
    <citation type="journal article" date="2021" name="Commun. Biol.">
        <title>The genome of Shorea leprosula (Dipterocarpaceae) highlights the ecological relevance of drought in aseasonal tropical rainforests.</title>
        <authorList>
            <person name="Ng K.K.S."/>
            <person name="Kobayashi M.J."/>
            <person name="Fawcett J.A."/>
            <person name="Hatakeyama M."/>
            <person name="Paape T."/>
            <person name="Ng C.H."/>
            <person name="Ang C.C."/>
            <person name="Tnah L.H."/>
            <person name="Lee C.T."/>
            <person name="Nishiyama T."/>
            <person name="Sese J."/>
            <person name="O'Brien M.J."/>
            <person name="Copetti D."/>
            <person name="Mohd Noor M.I."/>
            <person name="Ong R.C."/>
            <person name="Putra M."/>
            <person name="Sireger I.Z."/>
            <person name="Indrioko S."/>
            <person name="Kosugi Y."/>
            <person name="Izuno A."/>
            <person name="Isagi Y."/>
            <person name="Lee S.L."/>
            <person name="Shimizu K.K."/>
        </authorList>
    </citation>
    <scope>NUCLEOTIDE SEQUENCE [LARGE SCALE GENOMIC DNA]</scope>
    <source>
        <strain evidence="26">214</strain>
    </source>
</reference>
<evidence type="ECO:0000313" key="26">
    <source>
        <dbReference type="EMBL" id="GKV44586.1"/>
    </source>
</evidence>
<keyword evidence="19" id="KW-0449">Lipoprotein</keyword>
<keyword evidence="17" id="KW-0675">Receptor</keyword>
<feature type="domain" description="Phytocyanin" evidence="25">
    <location>
        <begin position="605"/>
        <end position="707"/>
    </location>
</feature>
<dbReference type="CDD" id="cd06899">
    <property type="entry name" value="lectin_legume_LecRK_Arcelin_ConA"/>
    <property type="match status" value="1"/>
</dbReference>
<evidence type="ECO:0000256" key="15">
    <source>
        <dbReference type="ARBA" id="ARBA00023136"/>
    </source>
</evidence>
<evidence type="ECO:0000256" key="18">
    <source>
        <dbReference type="ARBA" id="ARBA00023180"/>
    </source>
</evidence>
<dbReference type="FunFam" id="1.10.510.10:FF:000240">
    <property type="entry name" value="Lectin-domain containing receptor kinase A4.3"/>
    <property type="match status" value="1"/>
</dbReference>
<dbReference type="AlphaFoldDB" id="A0AAV5M460"/>
<keyword evidence="7" id="KW-0808">Transferase</keyword>
<evidence type="ECO:0000256" key="17">
    <source>
        <dbReference type="ARBA" id="ARBA00023170"/>
    </source>
</evidence>
<dbReference type="FunFam" id="2.60.40.420:FF:000010">
    <property type="entry name" value="Early nodulin-like protein 1"/>
    <property type="match status" value="1"/>
</dbReference>
<dbReference type="PROSITE" id="PS51485">
    <property type="entry name" value="PHYTOCYANIN"/>
    <property type="match status" value="1"/>
</dbReference>
<dbReference type="SMART" id="SM00220">
    <property type="entry name" value="S_TKc"/>
    <property type="match status" value="1"/>
</dbReference>
<dbReference type="PANTHER" id="PTHR27007">
    <property type="match status" value="1"/>
</dbReference>
<keyword evidence="8 22" id="KW-0812">Transmembrane</keyword>
<dbReference type="PROSITE" id="PS00108">
    <property type="entry name" value="PROTEIN_KINASE_ST"/>
    <property type="match status" value="1"/>
</dbReference>
<evidence type="ECO:0000256" key="5">
    <source>
        <dbReference type="ARBA" id="ARBA00022475"/>
    </source>
</evidence>
<comment type="subcellular location">
    <subcellularLocation>
        <location evidence="2">Cell membrane</location>
        <topology evidence="2">Lipid-anchor</topology>
        <topology evidence="2">GPI-anchor</topology>
    </subcellularLocation>
    <subcellularLocation>
        <location evidence="1">Cell membrane</location>
        <topology evidence="1">Single-pass type I membrane protein</topology>
    </subcellularLocation>
</comment>
<dbReference type="InterPro" id="IPR017441">
    <property type="entry name" value="Protein_kinase_ATP_BS"/>
</dbReference>
<dbReference type="PROSITE" id="PS50011">
    <property type="entry name" value="PROTEIN_KINASE_DOM"/>
    <property type="match status" value="1"/>
</dbReference>
<keyword evidence="15 22" id="KW-0472">Membrane</keyword>
<feature type="transmembrane region" description="Helical" evidence="22">
    <location>
        <begin position="298"/>
        <end position="322"/>
    </location>
</feature>
<feature type="transmembrane region" description="Helical" evidence="22">
    <location>
        <begin position="748"/>
        <end position="766"/>
    </location>
</feature>
<feature type="transmembrane region" description="Helical" evidence="22">
    <location>
        <begin position="362"/>
        <end position="385"/>
    </location>
</feature>
<dbReference type="SUPFAM" id="SSF56112">
    <property type="entry name" value="Protein kinase-like (PK-like)"/>
    <property type="match status" value="1"/>
</dbReference>
<dbReference type="Proteomes" id="UP001054252">
    <property type="component" value="Unassembled WGS sequence"/>
</dbReference>
<evidence type="ECO:0000256" key="19">
    <source>
        <dbReference type="ARBA" id="ARBA00023288"/>
    </source>
</evidence>
<evidence type="ECO:0000256" key="1">
    <source>
        <dbReference type="ARBA" id="ARBA00004251"/>
    </source>
</evidence>
<dbReference type="Pfam" id="PF02298">
    <property type="entry name" value="Cu_bind_like"/>
    <property type="match status" value="1"/>
</dbReference>
<dbReference type="SUPFAM" id="SSF49899">
    <property type="entry name" value="Concanavalin A-like lectins/glucanases"/>
    <property type="match status" value="1"/>
</dbReference>
<evidence type="ECO:0000256" key="7">
    <source>
        <dbReference type="ARBA" id="ARBA00022679"/>
    </source>
</evidence>
<evidence type="ECO:0000256" key="8">
    <source>
        <dbReference type="ARBA" id="ARBA00022692"/>
    </source>
</evidence>
<dbReference type="InterPro" id="IPR050528">
    <property type="entry name" value="L-type_Lectin-RKs"/>
</dbReference>
<dbReference type="PROSITE" id="PS00107">
    <property type="entry name" value="PROTEIN_KINASE_ATP"/>
    <property type="match status" value="1"/>
</dbReference>
<gene>
    <name evidence="26" type="ORF">SLEP1_g51750</name>
</gene>
<keyword evidence="6" id="KW-0336">GPI-anchor</keyword>
<keyword evidence="13 21" id="KW-0067">ATP-binding</keyword>
<keyword evidence="27" id="KW-1185">Reference proteome</keyword>
<dbReference type="GO" id="GO:0009055">
    <property type="term" value="F:electron transfer activity"/>
    <property type="evidence" value="ECO:0007669"/>
    <property type="project" value="InterPro"/>
</dbReference>
<dbReference type="Pfam" id="PF00069">
    <property type="entry name" value="Pkinase"/>
    <property type="match status" value="1"/>
</dbReference>
<evidence type="ECO:0000256" key="10">
    <source>
        <dbReference type="ARBA" id="ARBA00022734"/>
    </source>
</evidence>
<dbReference type="Gene3D" id="3.30.200.20">
    <property type="entry name" value="Phosphorylase Kinase, domain 1"/>
    <property type="match status" value="1"/>
</dbReference>
<dbReference type="SUPFAM" id="SSF49503">
    <property type="entry name" value="Cupredoxins"/>
    <property type="match status" value="1"/>
</dbReference>
<feature type="signal peptide" evidence="23">
    <location>
        <begin position="1"/>
        <end position="20"/>
    </location>
</feature>
<evidence type="ECO:0000256" key="3">
    <source>
        <dbReference type="ARBA" id="ARBA00008536"/>
    </source>
</evidence>
<dbReference type="FunFam" id="3.30.200.20:FF:000372">
    <property type="entry name" value="L-type lectin-domain containing receptor kinase VIII.1"/>
    <property type="match status" value="1"/>
</dbReference>
<evidence type="ECO:0000256" key="16">
    <source>
        <dbReference type="ARBA" id="ARBA00023157"/>
    </source>
</evidence>
<organism evidence="26 27">
    <name type="scientific">Rubroshorea leprosula</name>
    <dbReference type="NCBI Taxonomy" id="152421"/>
    <lineage>
        <taxon>Eukaryota</taxon>
        <taxon>Viridiplantae</taxon>
        <taxon>Streptophyta</taxon>
        <taxon>Embryophyta</taxon>
        <taxon>Tracheophyta</taxon>
        <taxon>Spermatophyta</taxon>
        <taxon>Magnoliopsida</taxon>
        <taxon>eudicotyledons</taxon>
        <taxon>Gunneridae</taxon>
        <taxon>Pentapetalae</taxon>
        <taxon>rosids</taxon>
        <taxon>malvids</taxon>
        <taxon>Malvales</taxon>
        <taxon>Dipterocarpaceae</taxon>
        <taxon>Rubroshorea</taxon>
    </lineage>
</organism>
<protein>
    <submittedName>
        <fullName evidence="26">Uncharacterized protein</fullName>
    </submittedName>
</protein>
<feature type="chain" id="PRO_5043349474" evidence="23">
    <location>
        <begin position="21"/>
        <end position="767"/>
    </location>
</feature>
<evidence type="ECO:0000256" key="23">
    <source>
        <dbReference type="SAM" id="SignalP"/>
    </source>
</evidence>
<dbReference type="GO" id="GO:0004672">
    <property type="term" value="F:protein kinase activity"/>
    <property type="evidence" value="ECO:0007669"/>
    <property type="project" value="InterPro"/>
</dbReference>
<keyword evidence="14 22" id="KW-1133">Transmembrane helix</keyword>
<accession>A0AAV5M460</accession>
<dbReference type="FunFam" id="2.60.120.200:FF:000141">
    <property type="entry name" value="L-type lectin-domain containing receptor kinase VIII.1"/>
    <property type="match status" value="1"/>
</dbReference>
<dbReference type="Gene3D" id="1.10.510.10">
    <property type="entry name" value="Transferase(Phosphotransferase) domain 1"/>
    <property type="match status" value="1"/>
</dbReference>
<dbReference type="GO" id="GO:0005886">
    <property type="term" value="C:plasma membrane"/>
    <property type="evidence" value="ECO:0007669"/>
    <property type="project" value="UniProtKB-SubCell"/>
</dbReference>
<keyword evidence="12" id="KW-0418">Kinase</keyword>
<dbReference type="Pfam" id="PF00139">
    <property type="entry name" value="Lectin_legB"/>
    <property type="match status" value="1"/>
</dbReference>
<evidence type="ECO:0000313" key="27">
    <source>
        <dbReference type="Proteomes" id="UP001054252"/>
    </source>
</evidence>
<feature type="binding site" evidence="21">
    <location>
        <position position="386"/>
    </location>
    <ligand>
        <name>ATP</name>
        <dbReference type="ChEBI" id="CHEBI:30616"/>
    </ligand>
</feature>
<proteinExistence type="inferred from homology"/>
<dbReference type="InterPro" id="IPR011009">
    <property type="entry name" value="Kinase-like_dom_sf"/>
</dbReference>
<evidence type="ECO:0000256" key="12">
    <source>
        <dbReference type="ARBA" id="ARBA00022777"/>
    </source>
</evidence>
<evidence type="ECO:0000256" key="14">
    <source>
        <dbReference type="ARBA" id="ARBA00022989"/>
    </source>
</evidence>
<evidence type="ECO:0000256" key="13">
    <source>
        <dbReference type="ARBA" id="ARBA00022840"/>
    </source>
</evidence>
<dbReference type="InterPro" id="IPR001220">
    <property type="entry name" value="Legume_lectin_dom"/>
</dbReference>
<dbReference type="InterPro" id="IPR003245">
    <property type="entry name" value="Phytocyanin_dom"/>
</dbReference>
<evidence type="ECO:0000256" key="4">
    <source>
        <dbReference type="ARBA" id="ARBA00010217"/>
    </source>
</evidence>
<dbReference type="InterPro" id="IPR008972">
    <property type="entry name" value="Cupredoxin"/>
</dbReference>
<keyword evidence="11 21" id="KW-0547">Nucleotide-binding</keyword>
<comment type="caution">
    <text evidence="26">The sequence shown here is derived from an EMBL/GenBank/DDBJ whole genome shotgun (WGS) entry which is preliminary data.</text>
</comment>
<evidence type="ECO:0000256" key="2">
    <source>
        <dbReference type="ARBA" id="ARBA00004609"/>
    </source>
</evidence>
<evidence type="ECO:0000256" key="21">
    <source>
        <dbReference type="PROSITE-ProRule" id="PRU10141"/>
    </source>
</evidence>
<dbReference type="InterPro" id="IPR000719">
    <property type="entry name" value="Prot_kinase_dom"/>
</dbReference>
<keyword evidence="18" id="KW-0325">Glycoprotein</keyword>
<dbReference type="Gene3D" id="2.60.40.420">
    <property type="entry name" value="Cupredoxins - blue copper proteins"/>
    <property type="match status" value="1"/>
</dbReference>
<sequence length="767" mass="85344">MESRELLVLFFFFLFALSFSSKPKFFLASADNVIFDFRSFTLRSFTLLGDSHLRDGVFGLTQGLGVPSSSSGTVIYNYPIPFFHQESNTTASFNTSFSFSINNLTASFGGGLAFFMSPDNQTLGSPGGYLGLVNSSQLTKNRFIVVEFDTRLDPHFGDPNDNHVGFDIDSLNSIKTADPSSQGIDLKSGNRITAWIDYKNELRLLIIFLSTSDSKPQRPLLTVDIDLSGYLREIIYVGFSASTEGSSETHSIESWSFRSFGFHPVRPRLHPHNVSDSSVTMITGVHGSSSGNKHHNKLGLGLGIAGPVFFCVAFSVIGYLSLRKWKGRRTEKNIKAEFVAGPREFSCKELKSATRGFHSSRIIGHGAFGNVYLAILMSSGAIAAVKRSRHSHEGKTEFLAELSIIACLRHKNLVQLQGWCAERGELLLVYEFMLNGSLDKMLYQESENGTQLSWSQRKNIAVGLASVLCYLHHECEQQVTHRDIKTSNIMLDGKFNARLGDFGLARLMDPDKSPASTLPAGTMGYLAPEYLQLGKATEKTDVFSYGVVVLEVACARRPIEKEPDSQRIEHLVDWVWGLQAEGRILEAADKRLNREFKEEEMRKLLLFDVGGKNGWTKPTGNETENYNAWASRNRFHVGDSLYFKYSNDSVLVVNKTSYKECSVSHPVFKFEDGETVFQFDRYGFFYFISGQPDHCRAGQRLIVRVMVHPATNAPQPAASPEGSGSEDGDGWDSFWGPPPVNSTIKLTIASYFLTALSGMLVVLYLLM</sequence>
<dbReference type="GO" id="GO:0005524">
    <property type="term" value="F:ATP binding"/>
    <property type="evidence" value="ECO:0007669"/>
    <property type="project" value="UniProtKB-UniRule"/>
</dbReference>
<evidence type="ECO:0000259" key="24">
    <source>
        <dbReference type="PROSITE" id="PS50011"/>
    </source>
</evidence>
<dbReference type="Gene3D" id="2.60.120.200">
    <property type="match status" value="1"/>
</dbReference>
<keyword evidence="5" id="KW-1003">Cell membrane</keyword>
<keyword evidence="9 23" id="KW-0732">Signal</keyword>
<evidence type="ECO:0000256" key="22">
    <source>
        <dbReference type="SAM" id="Phobius"/>
    </source>
</evidence>
<dbReference type="GO" id="GO:0002229">
    <property type="term" value="P:defense response to oomycetes"/>
    <property type="evidence" value="ECO:0007669"/>
    <property type="project" value="UniProtKB-ARBA"/>
</dbReference>
<name>A0AAV5M460_9ROSI</name>
<dbReference type="CDD" id="cd11019">
    <property type="entry name" value="OsENODL1_like"/>
    <property type="match status" value="1"/>
</dbReference>
<feature type="domain" description="Protein kinase" evidence="24">
    <location>
        <begin position="357"/>
        <end position="616"/>
    </location>
</feature>
<evidence type="ECO:0000259" key="25">
    <source>
        <dbReference type="PROSITE" id="PS51485"/>
    </source>
</evidence>
<dbReference type="InterPro" id="IPR041846">
    <property type="entry name" value="ENL_dom"/>
</dbReference>
<dbReference type="InterPro" id="IPR013320">
    <property type="entry name" value="ConA-like_dom_sf"/>
</dbReference>
<dbReference type="GO" id="GO:0098552">
    <property type="term" value="C:side of membrane"/>
    <property type="evidence" value="ECO:0007669"/>
    <property type="project" value="UniProtKB-KW"/>
</dbReference>
<dbReference type="InterPro" id="IPR008271">
    <property type="entry name" value="Ser/Thr_kinase_AS"/>
</dbReference>
<evidence type="ECO:0000256" key="6">
    <source>
        <dbReference type="ARBA" id="ARBA00022622"/>
    </source>
</evidence>